<proteinExistence type="predicted"/>
<dbReference type="AlphaFoldDB" id="A0A8H3C8U5"/>
<comment type="caution">
    <text evidence="1">The sequence shown here is derived from an EMBL/GenBank/DDBJ whole genome shotgun (WGS) entry which is preliminary data.</text>
</comment>
<evidence type="ECO:0000313" key="1">
    <source>
        <dbReference type="EMBL" id="CAE6478130.1"/>
    </source>
</evidence>
<name>A0A8H3C8U5_9AGAM</name>
<dbReference type="EMBL" id="CAJMWY010001917">
    <property type="protein sequence ID" value="CAE6478130.1"/>
    <property type="molecule type" value="Genomic_DNA"/>
</dbReference>
<reference evidence="1" key="1">
    <citation type="submission" date="2021-01" db="EMBL/GenBank/DDBJ databases">
        <authorList>
            <person name="Kaushik A."/>
        </authorList>
    </citation>
    <scope>NUCLEOTIDE SEQUENCE</scope>
    <source>
        <strain evidence="1">AG4-RS23</strain>
    </source>
</reference>
<protein>
    <submittedName>
        <fullName evidence="1">Uncharacterized protein</fullName>
    </submittedName>
</protein>
<sequence length="212" mass="24250">MEQIYDKYPDIILQFPCLCGFPLEDHVHQHIAAFFHTNSPEWTFHTWLKFIPNHAKHWGKLHIPDGDSIQCVAVVDPLSTYGKQDLSFVQYLFQQDENKDHPNLAPKMVNAFGYRHLNFIIAITLPASKKFTLQDPELHILTHITEAKGAKGNALTKFVLFTQFGFLVILNISSVQSVVGHVYTTGMKALGEWYIIYCSLSLCKTVFHPPEH</sequence>
<evidence type="ECO:0000313" key="2">
    <source>
        <dbReference type="Proteomes" id="UP000663861"/>
    </source>
</evidence>
<gene>
    <name evidence="1" type="ORF">RDB_LOCUS94100</name>
</gene>
<dbReference type="Proteomes" id="UP000663861">
    <property type="component" value="Unassembled WGS sequence"/>
</dbReference>
<accession>A0A8H3C8U5</accession>
<organism evidence="1 2">
    <name type="scientific">Rhizoctonia solani</name>
    <dbReference type="NCBI Taxonomy" id="456999"/>
    <lineage>
        <taxon>Eukaryota</taxon>
        <taxon>Fungi</taxon>
        <taxon>Dikarya</taxon>
        <taxon>Basidiomycota</taxon>
        <taxon>Agaricomycotina</taxon>
        <taxon>Agaricomycetes</taxon>
        <taxon>Cantharellales</taxon>
        <taxon>Ceratobasidiaceae</taxon>
        <taxon>Rhizoctonia</taxon>
    </lineage>
</organism>